<keyword evidence="3" id="KW-0732">Signal</keyword>
<keyword evidence="2" id="KW-0175">Coiled coil</keyword>
<evidence type="ECO:0000313" key="6">
    <source>
        <dbReference type="EMBL" id="WOX28684.1"/>
    </source>
</evidence>
<evidence type="ECO:0000256" key="1">
    <source>
        <dbReference type="ARBA" id="ARBA00009477"/>
    </source>
</evidence>
<dbReference type="RefSeq" id="WP_039493158.1">
    <property type="nucleotide sequence ID" value="NZ_CBCSDF010000013.1"/>
</dbReference>
<dbReference type="Gene3D" id="1.10.287.470">
    <property type="entry name" value="Helix hairpin bin"/>
    <property type="match status" value="1"/>
</dbReference>
<dbReference type="Pfam" id="PF25967">
    <property type="entry name" value="RND-MFP_C"/>
    <property type="match status" value="1"/>
</dbReference>
<dbReference type="InterPro" id="IPR058627">
    <property type="entry name" value="MdtA-like_C"/>
</dbReference>
<keyword evidence="8" id="KW-1185">Reference proteome</keyword>
<dbReference type="Proteomes" id="UP001304419">
    <property type="component" value="Chromosome 1"/>
</dbReference>
<evidence type="ECO:0000313" key="8">
    <source>
        <dbReference type="Proteomes" id="UP001304419"/>
    </source>
</evidence>
<feature type="coiled-coil region" evidence="2">
    <location>
        <begin position="97"/>
        <end position="155"/>
    </location>
</feature>
<dbReference type="EMBL" id="CP137578">
    <property type="protein sequence ID" value="WOX28684.1"/>
    <property type="molecule type" value="Genomic_DNA"/>
</dbReference>
<comment type="similarity">
    <text evidence="1">Belongs to the membrane fusion protein (MFP) (TC 8.A.1) family.</text>
</comment>
<gene>
    <name evidence="5" type="ORF">F9Y85_11345</name>
    <name evidence="6" type="ORF">R5H13_19020</name>
</gene>
<dbReference type="AlphaFoldDB" id="A0A8I2KL93"/>
<dbReference type="PANTHER" id="PTHR30469">
    <property type="entry name" value="MULTIDRUG RESISTANCE PROTEIN MDTA"/>
    <property type="match status" value="1"/>
</dbReference>
<dbReference type="Proteomes" id="UP000646877">
    <property type="component" value="Unassembled WGS sequence"/>
</dbReference>
<feature type="domain" description="Multidrug resistance protein MdtA-like C-terminal permuted SH3" evidence="4">
    <location>
        <begin position="276"/>
        <end position="334"/>
    </location>
</feature>
<organism evidence="5 7">
    <name type="scientific">Pseudoalteromonas maricaloris</name>
    <dbReference type="NCBI Taxonomy" id="184924"/>
    <lineage>
        <taxon>Bacteria</taxon>
        <taxon>Pseudomonadati</taxon>
        <taxon>Pseudomonadota</taxon>
        <taxon>Gammaproteobacteria</taxon>
        <taxon>Alteromonadales</taxon>
        <taxon>Pseudoalteromonadaceae</taxon>
        <taxon>Pseudoalteromonas</taxon>
    </lineage>
</organism>
<protein>
    <submittedName>
        <fullName evidence="5">Efflux RND transporter periplasmic adaptor subunit</fullName>
    </submittedName>
</protein>
<evidence type="ECO:0000259" key="4">
    <source>
        <dbReference type="Pfam" id="PF25967"/>
    </source>
</evidence>
<dbReference type="GO" id="GO:0015562">
    <property type="term" value="F:efflux transmembrane transporter activity"/>
    <property type="evidence" value="ECO:0007669"/>
    <property type="project" value="TreeGrafter"/>
</dbReference>
<proteinExistence type="inferred from homology"/>
<feature type="signal peptide" evidence="3">
    <location>
        <begin position="1"/>
        <end position="22"/>
    </location>
</feature>
<dbReference type="InterPro" id="IPR006143">
    <property type="entry name" value="RND_pump_MFP"/>
</dbReference>
<sequence>MKIFTHQVGVLLLLLVSQHSLAQRIVTTAPVVENSRGITSKLVAEVVDSDAIVLSSYSSAHVLRIKKIGERVNAGDVIAQLDTQFLSLSEQKKRFEIHQAEAQVQHLNVELKRLETLSKTKSVNQSELDQLTYELASAKNKVSELEVSLTEIQRHISLSTIRASESGFVAETFVRKGEFVQEGDAIARVNNFAAIELSSQLPIELLDYIDEHAELIIESELQVPKRIGTAKVARVVPEVSVGTGAVKLFVEPEPELKDKLVLGSNLSIQLTITIPNSLLIPGDALIPRGKDSFVYKLKADSSVEKANVKVLAGINGDYVVSGALSAGEIVVTRGGLGLKSGDVVKVDERVAQL</sequence>
<dbReference type="PANTHER" id="PTHR30469:SF11">
    <property type="entry name" value="BLL4320 PROTEIN"/>
    <property type="match status" value="1"/>
</dbReference>
<feature type="chain" id="PRO_5044460650" evidence="3">
    <location>
        <begin position="23"/>
        <end position="353"/>
    </location>
</feature>
<dbReference type="Gene3D" id="2.40.30.170">
    <property type="match status" value="1"/>
</dbReference>
<name>A0A8I2KL93_9GAMM</name>
<dbReference type="Gene3D" id="2.40.50.100">
    <property type="match status" value="1"/>
</dbReference>
<evidence type="ECO:0000313" key="5">
    <source>
        <dbReference type="EMBL" id="NLR21905.1"/>
    </source>
</evidence>
<dbReference type="EMBL" id="WEIA01000006">
    <property type="protein sequence ID" value="NLR21905.1"/>
    <property type="molecule type" value="Genomic_DNA"/>
</dbReference>
<dbReference type="NCBIfam" id="TIGR01730">
    <property type="entry name" value="RND_mfp"/>
    <property type="match status" value="1"/>
</dbReference>
<dbReference type="GO" id="GO:1990281">
    <property type="term" value="C:efflux pump complex"/>
    <property type="evidence" value="ECO:0007669"/>
    <property type="project" value="TreeGrafter"/>
</dbReference>
<dbReference type="SUPFAM" id="SSF111369">
    <property type="entry name" value="HlyD-like secretion proteins"/>
    <property type="match status" value="1"/>
</dbReference>
<dbReference type="Gene3D" id="2.40.420.20">
    <property type="match status" value="1"/>
</dbReference>
<evidence type="ECO:0000256" key="2">
    <source>
        <dbReference type="SAM" id="Coils"/>
    </source>
</evidence>
<reference evidence="6 8" key="2">
    <citation type="submission" date="2023-10" db="EMBL/GenBank/DDBJ databases">
        <title>To unveil natural product biosynthetic capacity in Pseudoalteromonas.</title>
        <authorList>
            <person name="Wang J."/>
        </authorList>
    </citation>
    <scope>NUCLEOTIDE SEQUENCE [LARGE SCALE GENOMIC DNA]</scope>
    <source>
        <strain evidence="6 8">DSM 15914</strain>
    </source>
</reference>
<evidence type="ECO:0000313" key="7">
    <source>
        <dbReference type="Proteomes" id="UP000646877"/>
    </source>
</evidence>
<accession>A0A8I2KL93</accession>
<evidence type="ECO:0000256" key="3">
    <source>
        <dbReference type="SAM" id="SignalP"/>
    </source>
</evidence>
<reference evidence="5" key="1">
    <citation type="submission" date="2019-10" db="EMBL/GenBank/DDBJ databases">
        <authorList>
            <person name="Paulsen S."/>
        </authorList>
    </citation>
    <scope>NUCLEOTIDE SEQUENCE</scope>
    <source>
        <strain evidence="5">LMG 19692</strain>
    </source>
</reference>